<dbReference type="InterPro" id="IPR050051">
    <property type="entry name" value="EccE_dom"/>
</dbReference>
<keyword evidence="1" id="KW-1133">Transmembrane helix</keyword>
<keyword evidence="1" id="KW-0812">Transmembrane</keyword>
<dbReference type="EMBL" id="FQVU01000002">
    <property type="protein sequence ID" value="SHG12763.1"/>
    <property type="molecule type" value="Genomic_DNA"/>
</dbReference>
<keyword evidence="4" id="KW-1185">Reference proteome</keyword>
<feature type="transmembrane region" description="Helical" evidence="1">
    <location>
        <begin position="21"/>
        <end position="39"/>
    </location>
</feature>
<dbReference type="Pfam" id="PF11203">
    <property type="entry name" value="EccE"/>
    <property type="match status" value="1"/>
</dbReference>
<name>A0A1M5HA16_9ACTN</name>
<organism evidence="3 4">
    <name type="scientific">Jatrophihabitans endophyticus</name>
    <dbReference type="NCBI Taxonomy" id="1206085"/>
    <lineage>
        <taxon>Bacteria</taxon>
        <taxon>Bacillati</taxon>
        <taxon>Actinomycetota</taxon>
        <taxon>Actinomycetes</taxon>
        <taxon>Jatrophihabitantales</taxon>
        <taxon>Jatrophihabitantaceae</taxon>
        <taxon>Jatrophihabitans</taxon>
    </lineage>
</organism>
<proteinExistence type="predicted"/>
<evidence type="ECO:0000256" key="1">
    <source>
        <dbReference type="SAM" id="Phobius"/>
    </source>
</evidence>
<keyword evidence="1" id="KW-0472">Membrane</keyword>
<evidence type="ECO:0000313" key="4">
    <source>
        <dbReference type="Proteomes" id="UP000186132"/>
    </source>
</evidence>
<accession>A0A1M5HA16</accession>
<dbReference type="AlphaFoldDB" id="A0A1M5HA16"/>
<dbReference type="STRING" id="1206085.SAMN05443575_1446"/>
<dbReference type="Proteomes" id="UP000186132">
    <property type="component" value="Unassembled WGS sequence"/>
</dbReference>
<sequence length="341" mass="35074">MSSSATQPQASPPRVVLSRRAVGLVLVVEGVIAAIAAGVALRGTFGWALVVVAALFVPVFVAWRRGRLLRPVRVTDDPQLLQRLHVVGVTSRSSGDVGVVGDRQGYAAGLELTAASGARVDLGAVAADLAADPCHPSSVQLRITALAPPGTRTRGYGGRRRGTAVPVHRVVHLVVRFEPGRAGDVVESHGGGAAGSRAALVAALDRAASRLRRAGTPVRVLDTAAISAVLSDDTADVPARLLVADCTFAGDVQRLLDLLTGTAPQRSVLSLCVDLADADRWHTHAVVQVADPDAGLLASSVDVLRADDAIIGLAPRSAMASLVPLGGGPNDILSVLTLARQ</sequence>
<gene>
    <name evidence="3" type="ORF">SAMN05443575_1446</name>
</gene>
<evidence type="ECO:0000313" key="3">
    <source>
        <dbReference type="EMBL" id="SHG12763.1"/>
    </source>
</evidence>
<protein>
    <submittedName>
        <fullName evidence="3">Putative type VII ESX secretion system translocon, EccE</fullName>
    </submittedName>
</protein>
<feature type="domain" description="Type VII secretion system protein EccE" evidence="2">
    <location>
        <begin position="166"/>
        <end position="240"/>
    </location>
</feature>
<dbReference type="RefSeq" id="WP_159440839.1">
    <property type="nucleotide sequence ID" value="NZ_FQVU01000002.1"/>
</dbReference>
<evidence type="ECO:0000259" key="2">
    <source>
        <dbReference type="Pfam" id="PF11203"/>
    </source>
</evidence>
<reference evidence="3 4" key="1">
    <citation type="submission" date="2016-11" db="EMBL/GenBank/DDBJ databases">
        <authorList>
            <person name="Jaros S."/>
            <person name="Januszkiewicz K."/>
            <person name="Wedrychowicz H."/>
        </authorList>
    </citation>
    <scope>NUCLEOTIDE SEQUENCE [LARGE SCALE GENOMIC DNA]</scope>
    <source>
        <strain evidence="3 4">DSM 45627</strain>
    </source>
</reference>
<feature type="transmembrane region" description="Helical" evidence="1">
    <location>
        <begin position="45"/>
        <end position="63"/>
    </location>
</feature>